<dbReference type="GO" id="GO:0005524">
    <property type="term" value="F:ATP binding"/>
    <property type="evidence" value="ECO:0007669"/>
    <property type="project" value="UniProtKB-KW"/>
</dbReference>
<feature type="transmembrane region" description="Helical" evidence="9">
    <location>
        <begin position="376"/>
        <end position="396"/>
    </location>
</feature>
<dbReference type="InterPro" id="IPR003439">
    <property type="entry name" value="ABC_transporter-like_ATP-bd"/>
</dbReference>
<evidence type="ECO:0000256" key="1">
    <source>
        <dbReference type="ARBA" id="ARBA00004141"/>
    </source>
</evidence>
<dbReference type="InterPro" id="IPR052215">
    <property type="entry name" value="Plant_ABCG"/>
</dbReference>
<dbReference type="GO" id="GO:0016887">
    <property type="term" value="F:ATP hydrolysis activity"/>
    <property type="evidence" value="ECO:0007669"/>
    <property type="project" value="InterPro"/>
</dbReference>
<dbReference type="CDD" id="cd03213">
    <property type="entry name" value="ABCG_EPDR"/>
    <property type="match status" value="1"/>
</dbReference>
<feature type="transmembrane region" description="Helical" evidence="9">
    <location>
        <begin position="417"/>
        <end position="442"/>
    </location>
</feature>
<evidence type="ECO:0000313" key="11">
    <source>
        <dbReference type="EMBL" id="KAL1504553.1"/>
    </source>
</evidence>
<dbReference type="InterPro" id="IPR003593">
    <property type="entry name" value="AAA+_ATPase"/>
</dbReference>
<dbReference type="Gene3D" id="3.40.50.300">
    <property type="entry name" value="P-loop containing nucleotide triphosphate hydrolases"/>
    <property type="match status" value="1"/>
</dbReference>
<dbReference type="Pfam" id="PF01061">
    <property type="entry name" value="ABC2_membrane"/>
    <property type="match status" value="1"/>
</dbReference>
<name>A0AB34ITA8_PRYPA</name>
<comment type="caution">
    <text evidence="11">The sequence shown here is derived from an EMBL/GenBank/DDBJ whole genome shotgun (WGS) entry which is preliminary data.</text>
</comment>
<keyword evidence="6" id="KW-0067">ATP-binding</keyword>
<dbReference type="AlphaFoldDB" id="A0AB34ITA8"/>
<dbReference type="InterPro" id="IPR043926">
    <property type="entry name" value="ABCG_dom"/>
</dbReference>
<organism evidence="11 12">
    <name type="scientific">Prymnesium parvum</name>
    <name type="common">Toxic golden alga</name>
    <dbReference type="NCBI Taxonomy" id="97485"/>
    <lineage>
        <taxon>Eukaryota</taxon>
        <taxon>Haptista</taxon>
        <taxon>Haptophyta</taxon>
        <taxon>Prymnesiophyceae</taxon>
        <taxon>Prymnesiales</taxon>
        <taxon>Prymnesiaceae</taxon>
        <taxon>Prymnesium</taxon>
    </lineage>
</organism>
<dbReference type="GO" id="GO:0140359">
    <property type="term" value="F:ABC-type transporter activity"/>
    <property type="evidence" value="ECO:0007669"/>
    <property type="project" value="InterPro"/>
</dbReference>
<dbReference type="Pfam" id="PF00005">
    <property type="entry name" value="ABC_tran"/>
    <property type="match status" value="1"/>
</dbReference>
<sequence length="588" mass="65085">MADVESGTTTDKCTVQWQDLSVTIRRRKFEKVILQPISGAAEPGDVLAIMGPSGSGKTTMLDALAGRLLSSKLQGKVMVNGHVPSQRLRETLISYVPQEDSLMGSFTVRESLRFAIRFHYGYRISKQQMEGLLDGVLEAVGLNNAADTLVGDIFRKGLSGGQKRRLSLGVELVKKPAVLVLDEPTSGLDSASAFGVMDGLVRLAAKGHTVITTIHQPSSEIWTLFDKFLLLSLGRTIYFGQAKNAPQYFGKMGHNVPEYSNPTDFFIGLVNTDFPLYSADVEALAKNYAESEEKKRMLEIVAKVAKQDKFSKRTSASAVEDFVTLSVRNLKNNVRNPGIFWVRFVMYVMLSLMIGLMYLNLGDDFSTSSITSRVSMIFYVAAFLVFMSVAVLPFFIMERAGFLRERCNGAYGVPAAVLSQMVCFFPGVFLIALCCTVCIVPLSGMNNFGVYLACLTSALFTAEAAMCFIGSCVPHYIIGIALGAGQFGFFMLCQGFFIVRDEIPGWFIWGHYMAFHTYTFRAFMRNEFHPIEKFNDPRFGTGDAVLAFYSITTDPDDTIIDLVVICSIGFAYCLAYALVLQFWHTGQR</sequence>
<dbReference type="SUPFAM" id="SSF52540">
    <property type="entry name" value="P-loop containing nucleoside triphosphate hydrolases"/>
    <property type="match status" value="1"/>
</dbReference>
<dbReference type="PANTHER" id="PTHR48042">
    <property type="entry name" value="ABC TRANSPORTER G FAMILY MEMBER 11"/>
    <property type="match status" value="1"/>
</dbReference>
<reference evidence="11 12" key="1">
    <citation type="journal article" date="2024" name="Science">
        <title>Giant polyketide synthase enzymes in the biosynthesis of giant marine polyether toxins.</title>
        <authorList>
            <person name="Fallon T.R."/>
            <person name="Shende V.V."/>
            <person name="Wierzbicki I.H."/>
            <person name="Pendleton A.L."/>
            <person name="Watervoot N.F."/>
            <person name="Auber R.P."/>
            <person name="Gonzalez D.J."/>
            <person name="Wisecaver J.H."/>
            <person name="Moore B.S."/>
        </authorList>
    </citation>
    <scope>NUCLEOTIDE SEQUENCE [LARGE SCALE GENOMIC DNA]</scope>
    <source>
        <strain evidence="11 12">12B1</strain>
    </source>
</reference>
<dbReference type="InterPro" id="IPR027417">
    <property type="entry name" value="P-loop_NTPase"/>
</dbReference>
<evidence type="ECO:0000256" key="3">
    <source>
        <dbReference type="ARBA" id="ARBA00022448"/>
    </source>
</evidence>
<keyword evidence="12" id="KW-1185">Reference proteome</keyword>
<keyword evidence="8 9" id="KW-0472">Membrane</keyword>
<keyword evidence="4 9" id="KW-0812">Transmembrane</keyword>
<evidence type="ECO:0000259" key="10">
    <source>
        <dbReference type="PROSITE" id="PS50893"/>
    </source>
</evidence>
<dbReference type="GO" id="GO:0016020">
    <property type="term" value="C:membrane"/>
    <property type="evidence" value="ECO:0007669"/>
    <property type="project" value="UniProtKB-SubCell"/>
</dbReference>
<evidence type="ECO:0000256" key="6">
    <source>
        <dbReference type="ARBA" id="ARBA00022840"/>
    </source>
</evidence>
<comment type="similarity">
    <text evidence="2">Belongs to the ABC transporter superfamily. ABCG family. Eye pigment precursor importer (TC 3.A.1.204) subfamily.</text>
</comment>
<dbReference type="EMBL" id="JBGBPQ010000020">
    <property type="protein sequence ID" value="KAL1504553.1"/>
    <property type="molecule type" value="Genomic_DNA"/>
</dbReference>
<dbReference type="PROSITE" id="PS50893">
    <property type="entry name" value="ABC_TRANSPORTER_2"/>
    <property type="match status" value="1"/>
</dbReference>
<feature type="domain" description="ABC transporter" evidence="10">
    <location>
        <begin position="15"/>
        <end position="258"/>
    </location>
</feature>
<protein>
    <recommendedName>
        <fullName evidence="10">ABC transporter domain-containing protein</fullName>
    </recommendedName>
</protein>
<evidence type="ECO:0000256" key="5">
    <source>
        <dbReference type="ARBA" id="ARBA00022741"/>
    </source>
</evidence>
<dbReference type="InterPro" id="IPR013525">
    <property type="entry name" value="ABC2_TM"/>
</dbReference>
<dbReference type="PANTHER" id="PTHR48042:SF11">
    <property type="entry name" value="ABC TRANSPORTER G FAMILY MEMBER 11"/>
    <property type="match status" value="1"/>
</dbReference>
<keyword evidence="3" id="KW-0813">Transport</keyword>
<dbReference type="InterPro" id="IPR017871">
    <property type="entry name" value="ABC_transporter-like_CS"/>
</dbReference>
<feature type="transmembrane region" description="Helical" evidence="9">
    <location>
        <begin position="476"/>
        <end position="499"/>
    </location>
</feature>
<keyword evidence="7 9" id="KW-1133">Transmembrane helix</keyword>
<feature type="transmembrane region" description="Helical" evidence="9">
    <location>
        <begin position="559"/>
        <end position="583"/>
    </location>
</feature>
<evidence type="ECO:0000256" key="8">
    <source>
        <dbReference type="ARBA" id="ARBA00023136"/>
    </source>
</evidence>
<dbReference type="SMART" id="SM00382">
    <property type="entry name" value="AAA"/>
    <property type="match status" value="1"/>
</dbReference>
<comment type="subcellular location">
    <subcellularLocation>
        <location evidence="1">Membrane</location>
        <topology evidence="1">Multi-pass membrane protein</topology>
    </subcellularLocation>
</comment>
<keyword evidence="5" id="KW-0547">Nucleotide-binding</keyword>
<feature type="transmembrane region" description="Helical" evidence="9">
    <location>
        <begin position="448"/>
        <end position="469"/>
    </location>
</feature>
<evidence type="ECO:0000313" key="12">
    <source>
        <dbReference type="Proteomes" id="UP001515480"/>
    </source>
</evidence>
<gene>
    <name evidence="11" type="ORF">AB1Y20_010953</name>
</gene>
<proteinExistence type="inferred from homology"/>
<feature type="transmembrane region" description="Helical" evidence="9">
    <location>
        <begin position="340"/>
        <end position="361"/>
    </location>
</feature>
<evidence type="ECO:0000256" key="7">
    <source>
        <dbReference type="ARBA" id="ARBA00022989"/>
    </source>
</evidence>
<accession>A0AB34ITA8</accession>
<evidence type="ECO:0000256" key="9">
    <source>
        <dbReference type="SAM" id="Phobius"/>
    </source>
</evidence>
<dbReference type="Pfam" id="PF19055">
    <property type="entry name" value="ABC2_membrane_7"/>
    <property type="match status" value="1"/>
</dbReference>
<evidence type="ECO:0000256" key="2">
    <source>
        <dbReference type="ARBA" id="ARBA00005814"/>
    </source>
</evidence>
<dbReference type="PROSITE" id="PS00211">
    <property type="entry name" value="ABC_TRANSPORTER_1"/>
    <property type="match status" value="1"/>
</dbReference>
<evidence type="ECO:0000256" key="4">
    <source>
        <dbReference type="ARBA" id="ARBA00022692"/>
    </source>
</evidence>
<dbReference type="Proteomes" id="UP001515480">
    <property type="component" value="Unassembled WGS sequence"/>
</dbReference>